<dbReference type="SUPFAM" id="SSF53850">
    <property type="entry name" value="Periplasmic binding protein-like II"/>
    <property type="match status" value="1"/>
</dbReference>
<dbReference type="RefSeq" id="WP_171717304.1">
    <property type="nucleotide sequence ID" value="NZ_WHOB01000027.1"/>
</dbReference>
<comment type="caution">
    <text evidence="8">The sequence shown here is derived from an EMBL/GenBank/DDBJ whole genome shotgun (WGS) entry which is preliminary data.</text>
</comment>
<evidence type="ECO:0000256" key="1">
    <source>
        <dbReference type="ARBA" id="ARBA00022475"/>
    </source>
</evidence>
<dbReference type="PROSITE" id="PS51257">
    <property type="entry name" value="PROKAR_LIPOPROTEIN"/>
    <property type="match status" value="1"/>
</dbReference>
<evidence type="ECO:0000256" key="6">
    <source>
        <dbReference type="SAM" id="MobiDB-lite"/>
    </source>
</evidence>
<dbReference type="InterPro" id="IPR050490">
    <property type="entry name" value="Bact_solute-bd_prot1"/>
</dbReference>
<dbReference type="PANTHER" id="PTHR43649">
    <property type="entry name" value="ARABINOSE-BINDING PROTEIN-RELATED"/>
    <property type="match status" value="1"/>
</dbReference>
<gene>
    <name evidence="8" type="ORF">GC101_11195</name>
</gene>
<dbReference type="PANTHER" id="PTHR43649:SF33">
    <property type="entry name" value="POLYGALACTURONAN_RHAMNOGALACTURONAN-BINDING PROTEIN YTCQ"/>
    <property type="match status" value="1"/>
</dbReference>
<keyword evidence="4" id="KW-0564">Palmitate</keyword>
<feature type="region of interest" description="Disordered" evidence="6">
    <location>
        <begin position="29"/>
        <end position="48"/>
    </location>
</feature>
<evidence type="ECO:0000256" key="5">
    <source>
        <dbReference type="ARBA" id="ARBA00023288"/>
    </source>
</evidence>
<protein>
    <submittedName>
        <fullName evidence="8">Extracellular solute-binding protein</fullName>
    </submittedName>
</protein>
<evidence type="ECO:0000256" key="4">
    <source>
        <dbReference type="ARBA" id="ARBA00023139"/>
    </source>
</evidence>
<dbReference type="Proteomes" id="UP000596857">
    <property type="component" value="Unassembled WGS sequence"/>
</dbReference>
<reference evidence="8 9" key="1">
    <citation type="submission" date="2019-10" db="EMBL/GenBank/DDBJ databases">
        <title>Description of Paenibacillus terricola sp. nov.</title>
        <authorList>
            <person name="Carlier A."/>
            <person name="Qi S."/>
        </authorList>
    </citation>
    <scope>NUCLEOTIDE SEQUENCE [LARGE SCALE GENOMIC DNA]</scope>
    <source>
        <strain evidence="8 9">LMG 31459</strain>
    </source>
</reference>
<proteinExistence type="predicted"/>
<dbReference type="CDD" id="cd13580">
    <property type="entry name" value="PBP2_AlgQ_like_1"/>
    <property type="match status" value="1"/>
</dbReference>
<feature type="chain" id="PRO_5046128967" evidence="7">
    <location>
        <begin position="28"/>
        <end position="518"/>
    </location>
</feature>
<keyword evidence="3" id="KW-0472">Membrane</keyword>
<sequence length="518" mass="57084">MNLNKSRRWLAGILMLSIALSGVTGCAANKEGKANSSAGEEADPGEQTPMKLTVMLPSFKTTMPEDDSPVVTEIEKLTNTDIHLEWVPDSSYNEKFNITLASGKIPGVMLVKEKSPSFINAVRAGAFWEMGPYLKDYPNLSQTSAIVNNNISIDGKIYGIYRGRALGRNGIVYRKDWLDNLGLQAPQTIDDFYQMLKAFTTGDPDQNGKDDTYGMVITKFNGPFEVMQTWFGAANKWGLDDTGKLIPAHTTEAYMEALRFFRKLYEEKLINADFAVMDSSKWPDPIVNGQAGALVDVTDHANRIEEKIHAALEKAGKDDESKIFMDTIGAVSGPKGLRALPTSGYSGLFAISKSSVKTEDQLRQVLNFLDKLNEEKGQRLAGNGIEGRHYTFVDGNLEASKDEALLESEASGLNQLLMYLPEDRTLKLKASSVKQKSEAVQKANESIVVTNPAEPFVSDVYSQKGPQLDVIINDARTKFVVGQIDEDGFKAAVELWQKSGGVEYVKEINELYQAASKQ</sequence>
<name>A0ABX1YEM8_9BACL</name>
<dbReference type="Pfam" id="PF01547">
    <property type="entry name" value="SBP_bac_1"/>
    <property type="match status" value="1"/>
</dbReference>
<dbReference type="Gene3D" id="3.40.190.10">
    <property type="entry name" value="Periplasmic binding protein-like II"/>
    <property type="match status" value="2"/>
</dbReference>
<keyword evidence="2 7" id="KW-0732">Signal</keyword>
<evidence type="ECO:0000256" key="2">
    <source>
        <dbReference type="ARBA" id="ARBA00022729"/>
    </source>
</evidence>
<evidence type="ECO:0000256" key="3">
    <source>
        <dbReference type="ARBA" id="ARBA00023136"/>
    </source>
</evidence>
<dbReference type="InterPro" id="IPR006059">
    <property type="entry name" value="SBP"/>
</dbReference>
<organism evidence="8 9">
    <name type="scientific">Paenibacillus phytohabitans</name>
    <dbReference type="NCBI Taxonomy" id="2654978"/>
    <lineage>
        <taxon>Bacteria</taxon>
        <taxon>Bacillati</taxon>
        <taxon>Bacillota</taxon>
        <taxon>Bacilli</taxon>
        <taxon>Bacillales</taxon>
        <taxon>Paenibacillaceae</taxon>
        <taxon>Paenibacillus</taxon>
    </lineage>
</organism>
<feature type="signal peptide" evidence="7">
    <location>
        <begin position="1"/>
        <end position="27"/>
    </location>
</feature>
<keyword evidence="1" id="KW-1003">Cell membrane</keyword>
<evidence type="ECO:0000256" key="7">
    <source>
        <dbReference type="SAM" id="SignalP"/>
    </source>
</evidence>
<accession>A0ABX1YEM8</accession>
<evidence type="ECO:0000313" key="8">
    <source>
        <dbReference type="EMBL" id="NOU79442.1"/>
    </source>
</evidence>
<dbReference type="EMBL" id="WHOB01000027">
    <property type="protein sequence ID" value="NOU79442.1"/>
    <property type="molecule type" value="Genomic_DNA"/>
</dbReference>
<keyword evidence="5" id="KW-0449">Lipoprotein</keyword>
<evidence type="ECO:0000313" key="9">
    <source>
        <dbReference type="Proteomes" id="UP000596857"/>
    </source>
</evidence>
<keyword evidence="9" id="KW-1185">Reference proteome</keyword>